<dbReference type="EMBL" id="MZ443776">
    <property type="protein sequence ID" value="QZE57499.1"/>
    <property type="molecule type" value="Genomic_DNA"/>
</dbReference>
<reference evidence="1 2" key="1">
    <citation type="submission" date="2021-06" db="EMBL/GenBank/DDBJ databases">
        <title>Complete genome sequence of Erwinia phage pEa_SNUABM_1.</title>
        <authorList>
            <person name="Kim S.G."/>
            <person name="Park S.C."/>
        </authorList>
    </citation>
    <scope>NUCLEOTIDE SEQUENCE [LARGE SCALE GENOMIC DNA]</scope>
</reference>
<gene>
    <name evidence="1" type="ORF">pEaSNUABM1_00290</name>
</gene>
<protein>
    <submittedName>
        <fullName evidence="1">Uncharacterized protein</fullName>
    </submittedName>
</protein>
<evidence type="ECO:0000313" key="1">
    <source>
        <dbReference type="EMBL" id="QZE57499.1"/>
    </source>
</evidence>
<keyword evidence="2" id="KW-1185">Reference proteome</keyword>
<dbReference type="Proteomes" id="UP000827973">
    <property type="component" value="Segment"/>
</dbReference>
<sequence length="187" mass="21243">MDETMKKNEVVLSAEEIADGVAKINHALLQVGLRCNEGDVGYETLYTDDRGETQGGWYAEFDKKSRDKLRESKRVSWRNTGMISGDTLDSILRTAASLKFRNYGKEPSPTQIKKVAHMMTKEGATQRALEIFNSAQPLSDSDLNLCIEHFRSLEALIKVDPMLKLAQPYVVNNLYQLENYLHARKMK</sequence>
<accession>A0AAE7XM26</accession>
<proteinExistence type="predicted"/>
<name>A0AAE7XM26_9CAUD</name>
<evidence type="ECO:0000313" key="2">
    <source>
        <dbReference type="Proteomes" id="UP000827973"/>
    </source>
</evidence>
<organism evidence="1 2">
    <name type="scientific">Erwinia phage pEa_SNUABM_1</name>
    <dbReference type="NCBI Taxonomy" id="2869543"/>
    <lineage>
        <taxon>Viruses</taxon>
        <taxon>Duplodnaviria</taxon>
        <taxon>Heunggongvirae</taxon>
        <taxon>Uroviricota</taxon>
        <taxon>Caudoviricetes</taxon>
        <taxon>Alexandravirus</taxon>
        <taxon>Alexandravirus SNUABM1</taxon>
    </lineage>
</organism>